<sequence length="239" mass="27338">MNVLKKRYVLRSIIMFLLFICLINIRTISCSAYNNKEESNKEKIILIDPGHGGIDGGAVSKNGTLEKGINLEISKKLKKCLEKKGFKVEMTRTEDKGLYSDKGKIRDKKNEDLSNRCKMKLTTNCDLFISIHLNMFTQSQYHGAQVWYSKEGESAELAHIVQQNLKRDLDKKNNRQEKCAKGAYKILRCNNSVPSVLVECGFLSNSNEEKKLKEDAYQEKIANSLCNSIEEFFKIKTTH</sequence>
<evidence type="ECO:0000259" key="2">
    <source>
        <dbReference type="SMART" id="SM00646"/>
    </source>
</evidence>
<feature type="domain" description="MurNAc-LAA" evidence="2">
    <location>
        <begin position="123"/>
        <end position="230"/>
    </location>
</feature>
<accession>A0A0A0IJY6</accession>
<organism evidence="3 4">
    <name type="scientific">Clostridium botulinum C/D str. DC5</name>
    <dbReference type="NCBI Taxonomy" id="1443128"/>
    <lineage>
        <taxon>Bacteria</taxon>
        <taxon>Bacillati</taxon>
        <taxon>Bacillota</taxon>
        <taxon>Clostridia</taxon>
        <taxon>Eubacteriales</taxon>
        <taxon>Clostridiaceae</taxon>
        <taxon>Clostridium</taxon>
    </lineage>
</organism>
<dbReference type="RefSeq" id="WP_048349063.1">
    <property type="nucleotide sequence ID" value="NZ_JDRY01000012.1"/>
</dbReference>
<evidence type="ECO:0000313" key="3">
    <source>
        <dbReference type="EMBL" id="KGN00929.1"/>
    </source>
</evidence>
<evidence type="ECO:0000313" key="4">
    <source>
        <dbReference type="Proteomes" id="UP000030014"/>
    </source>
</evidence>
<dbReference type="PANTHER" id="PTHR30404:SF0">
    <property type="entry name" value="N-ACETYLMURAMOYL-L-ALANINE AMIDASE AMIC"/>
    <property type="match status" value="1"/>
</dbReference>
<dbReference type="GO" id="GO:0009253">
    <property type="term" value="P:peptidoglycan catabolic process"/>
    <property type="evidence" value="ECO:0007669"/>
    <property type="project" value="InterPro"/>
</dbReference>
<keyword evidence="1" id="KW-0378">Hydrolase</keyword>
<evidence type="ECO:0000256" key="1">
    <source>
        <dbReference type="ARBA" id="ARBA00022801"/>
    </source>
</evidence>
<dbReference type="InterPro" id="IPR002508">
    <property type="entry name" value="MurNAc-LAA_cat"/>
</dbReference>
<dbReference type="Gene3D" id="3.40.630.40">
    <property type="entry name" value="Zn-dependent exopeptidases"/>
    <property type="match status" value="1"/>
</dbReference>
<dbReference type="InterPro" id="IPR014234">
    <property type="entry name" value="Spore_CwlD"/>
</dbReference>
<dbReference type="Proteomes" id="UP000030014">
    <property type="component" value="Unassembled WGS sequence"/>
</dbReference>
<protein>
    <submittedName>
        <fullName evidence="3">N-acetylmuramoyl-L-alanine amidase</fullName>
    </submittedName>
</protein>
<dbReference type="NCBIfam" id="TIGR02883">
    <property type="entry name" value="spore_cwlD"/>
    <property type="match status" value="1"/>
</dbReference>
<dbReference type="AlphaFoldDB" id="A0A0A0IJY6"/>
<dbReference type="CDD" id="cd02696">
    <property type="entry name" value="MurNAc-LAA"/>
    <property type="match status" value="1"/>
</dbReference>
<comment type="caution">
    <text evidence="3">The sequence shown here is derived from an EMBL/GenBank/DDBJ whole genome shotgun (WGS) entry which is preliminary data.</text>
</comment>
<proteinExistence type="predicted"/>
<dbReference type="GO" id="GO:0030288">
    <property type="term" value="C:outer membrane-bounded periplasmic space"/>
    <property type="evidence" value="ECO:0007669"/>
    <property type="project" value="TreeGrafter"/>
</dbReference>
<reference evidence="3 4" key="1">
    <citation type="submission" date="2014-01" db="EMBL/GenBank/DDBJ databases">
        <title>Plasmidome dynamics in the species complex Clostridium novyi sensu lato converts strains of independent lineages into distinctly different pathogens.</title>
        <authorList>
            <person name="Skarin H."/>
            <person name="Segerman B."/>
        </authorList>
    </citation>
    <scope>NUCLEOTIDE SEQUENCE [LARGE SCALE GENOMIC DNA]</scope>
    <source>
        <strain evidence="3 4">DC5</strain>
    </source>
</reference>
<dbReference type="EMBL" id="JDRY01000012">
    <property type="protein sequence ID" value="KGN00929.1"/>
    <property type="molecule type" value="Genomic_DNA"/>
</dbReference>
<dbReference type="GO" id="GO:0008745">
    <property type="term" value="F:N-acetylmuramoyl-L-alanine amidase activity"/>
    <property type="evidence" value="ECO:0007669"/>
    <property type="project" value="InterPro"/>
</dbReference>
<dbReference type="SMART" id="SM00646">
    <property type="entry name" value="Ami_3"/>
    <property type="match status" value="1"/>
</dbReference>
<dbReference type="InterPro" id="IPR050695">
    <property type="entry name" value="N-acetylmuramoyl_amidase_3"/>
</dbReference>
<dbReference type="Pfam" id="PF01520">
    <property type="entry name" value="Amidase_3"/>
    <property type="match status" value="1"/>
</dbReference>
<dbReference type="PANTHER" id="PTHR30404">
    <property type="entry name" value="N-ACETYLMURAMOYL-L-ALANINE AMIDASE"/>
    <property type="match status" value="1"/>
</dbReference>
<gene>
    <name evidence="3" type="ORF">Z955_02160</name>
</gene>
<dbReference type="SUPFAM" id="SSF53187">
    <property type="entry name" value="Zn-dependent exopeptidases"/>
    <property type="match status" value="1"/>
</dbReference>
<name>A0A0A0IJY6_CLOBO</name>